<evidence type="ECO:0000259" key="2">
    <source>
        <dbReference type="Pfam" id="PF03432"/>
    </source>
</evidence>
<dbReference type="RefSeq" id="WP_006799137.1">
    <property type="nucleotide sequence ID" value="NZ_GL891981.1"/>
</dbReference>
<evidence type="ECO:0000313" key="4">
    <source>
        <dbReference type="Proteomes" id="UP000004913"/>
    </source>
</evidence>
<evidence type="ECO:0000313" key="3">
    <source>
        <dbReference type="EMBL" id="EGK02352.1"/>
    </source>
</evidence>
<dbReference type="Proteomes" id="UP000004913">
    <property type="component" value="Unassembled WGS sequence"/>
</dbReference>
<dbReference type="HOGENOM" id="CLU_663481_0_0_10"/>
<organism evidence="3 4">
    <name type="scientific">Dysgonomonas gadei ATCC BAA-286</name>
    <dbReference type="NCBI Taxonomy" id="742766"/>
    <lineage>
        <taxon>Bacteria</taxon>
        <taxon>Pseudomonadati</taxon>
        <taxon>Bacteroidota</taxon>
        <taxon>Bacteroidia</taxon>
        <taxon>Bacteroidales</taxon>
        <taxon>Dysgonomonadaceae</taxon>
        <taxon>Dysgonomonas</taxon>
    </lineage>
</organism>
<feature type="region of interest" description="Disordered" evidence="1">
    <location>
        <begin position="390"/>
        <end position="414"/>
    </location>
</feature>
<dbReference type="eggNOG" id="COG3843">
    <property type="taxonomic scope" value="Bacteria"/>
</dbReference>
<protein>
    <recommendedName>
        <fullName evidence="2">MobA/VirD2-like nuclease domain-containing protein</fullName>
    </recommendedName>
</protein>
<dbReference type="InterPro" id="IPR005094">
    <property type="entry name" value="Endonuclease_MobA/VirD2"/>
</dbReference>
<keyword evidence="4" id="KW-1185">Reference proteome</keyword>
<feature type="domain" description="MobA/VirD2-like nuclease" evidence="2">
    <location>
        <begin position="17"/>
        <end position="144"/>
    </location>
</feature>
<dbReference type="STRING" id="742766.HMPREF9455_01622"/>
<sequence length="414" mass="48439">MIAKNIKGKSFKGCVQYVMNETAELLEAEGVWADNTKDMIRSFAMQRSGRKEIKQPVGHIPISFAPEDKARMTNDFMVQLAREYMLEMGIKNTQYIIVRHHNADNEHLHIVYNRINNDLKLISVNNDYKRNIKTCKKLKDKYNLTYGKGKDRVKREKLNDPDKVKYYIHDAIKAVLPKCKNPADLRFSLQKFGIELEYKFKRGTNQIEGVSFRYNNIAFKGSQIDRKFSFGNLKKAFQKNIELLQQQASRELQQEMPTPKVEQPAERKPKVRSIGGVKLTPEQWQILEEDGFIYLEGLKKKDNDGTFSSYVFLNDEKDKAFSSKENPDGFVKYGRYEMRIRDKMLIEAGHVTKAKVKWWGGHDFAYPYLWKENKRDKKYIESWNDPRILKVNKGNKSQKQSQQSDKRKLGPKLG</sequence>
<comment type="caution">
    <text evidence="3">The sequence shown here is derived from an EMBL/GenBank/DDBJ whole genome shotgun (WGS) entry which is preliminary data.</text>
</comment>
<dbReference type="Pfam" id="PF03432">
    <property type="entry name" value="Relaxase"/>
    <property type="match status" value="1"/>
</dbReference>
<dbReference type="AlphaFoldDB" id="F5IX05"/>
<reference evidence="3 4" key="1">
    <citation type="submission" date="2011-04" db="EMBL/GenBank/DDBJ databases">
        <title>The Genome Sequence of Dysgonomonas gadei ATCC BAA-286.</title>
        <authorList>
            <consortium name="The Broad Institute Genome Sequencing Platform"/>
            <person name="Earl A."/>
            <person name="Ward D."/>
            <person name="Feldgarden M."/>
            <person name="Gevers D."/>
            <person name="Pudlo N."/>
            <person name="Martens E."/>
            <person name="Allen-Vercoe E."/>
            <person name="Young S.K."/>
            <person name="Zeng Q."/>
            <person name="Gargeya S."/>
            <person name="Fitzgerald M."/>
            <person name="Haas B."/>
            <person name="Abouelleil A."/>
            <person name="Alvarado L."/>
            <person name="Arachchi H.M."/>
            <person name="Berlin A."/>
            <person name="Brown A."/>
            <person name="Chapman S.B."/>
            <person name="Chen Z."/>
            <person name="Dunbar C."/>
            <person name="Freedman E."/>
            <person name="Gearin G."/>
            <person name="Gellesch M."/>
            <person name="Goldberg J."/>
            <person name="Griggs A."/>
            <person name="Gujja S."/>
            <person name="Heiman D."/>
            <person name="Howarth C."/>
            <person name="Larson L."/>
            <person name="Lui A."/>
            <person name="MacDonald P.J.P."/>
            <person name="Mehta T."/>
            <person name="Montmayeur A."/>
            <person name="Murphy C."/>
            <person name="Neiman D."/>
            <person name="Pearson M."/>
            <person name="Priest M."/>
            <person name="Roberts A."/>
            <person name="Saif S."/>
            <person name="Shea T."/>
            <person name="Shenoy N."/>
            <person name="Sisk P."/>
            <person name="Stolte C."/>
            <person name="Sykes S."/>
            <person name="Yandava C."/>
            <person name="Wortman J."/>
            <person name="Nusbaum C."/>
            <person name="Birren B."/>
        </authorList>
    </citation>
    <scope>NUCLEOTIDE SEQUENCE [LARGE SCALE GENOMIC DNA]</scope>
    <source>
        <strain evidence="3 4">ATCC BAA-286</strain>
    </source>
</reference>
<name>F5IX05_9BACT</name>
<evidence type="ECO:0000256" key="1">
    <source>
        <dbReference type="SAM" id="MobiDB-lite"/>
    </source>
</evidence>
<proteinExistence type="predicted"/>
<dbReference type="EMBL" id="ADLV01000018">
    <property type="protein sequence ID" value="EGK02352.1"/>
    <property type="molecule type" value="Genomic_DNA"/>
</dbReference>
<gene>
    <name evidence="3" type="ORF">HMPREF9455_01622</name>
</gene>
<accession>F5IX05</accession>
<dbReference type="OrthoDB" id="1525197at2"/>